<dbReference type="RefSeq" id="XP_003101196.2">
    <property type="nucleotide sequence ID" value="XM_003101148.2"/>
</dbReference>
<protein>
    <recommendedName>
        <fullName evidence="2">BTB domain-containing protein</fullName>
    </recommendedName>
</protein>
<dbReference type="CTD" id="9798909"/>
<evidence type="ECO:0000256" key="1">
    <source>
        <dbReference type="SAM" id="MobiDB-lite"/>
    </source>
</evidence>
<reference evidence="3" key="1">
    <citation type="submission" date="2007-07" db="EMBL/GenBank/DDBJ databases">
        <title>PCAP assembly of the Caenorhabditis remanei genome.</title>
        <authorList>
            <consortium name="The Caenorhabditis remanei Sequencing Consortium"/>
            <person name="Wilson R.K."/>
        </authorList>
    </citation>
    <scope>NUCLEOTIDE SEQUENCE [LARGE SCALE GENOMIC DNA]</scope>
    <source>
        <strain evidence="3">PB4641</strain>
    </source>
</reference>
<feature type="region of interest" description="Disordered" evidence="1">
    <location>
        <begin position="28"/>
        <end position="50"/>
    </location>
</feature>
<dbReference type="Pfam" id="PF00651">
    <property type="entry name" value="BTB"/>
    <property type="match status" value="1"/>
</dbReference>
<dbReference type="InParanoid" id="E3MRU3"/>
<dbReference type="EMBL" id="DS268470">
    <property type="protein sequence ID" value="EFP08077.1"/>
    <property type="molecule type" value="Genomic_DNA"/>
</dbReference>
<dbReference type="PANTHER" id="PTHR22744:SF7">
    <property type="entry name" value="BTB DOMAIN-CONTAINING PROTEIN"/>
    <property type="match status" value="1"/>
</dbReference>
<dbReference type="AlphaFoldDB" id="E3MRU3"/>
<evidence type="ECO:0000313" key="4">
    <source>
        <dbReference type="Proteomes" id="UP000008281"/>
    </source>
</evidence>
<dbReference type="PANTHER" id="PTHR22744">
    <property type="entry name" value="HELIX LOOP HELIX PROTEIN 21-RELATED"/>
    <property type="match status" value="1"/>
</dbReference>
<dbReference type="InterPro" id="IPR000210">
    <property type="entry name" value="BTB/POZ_dom"/>
</dbReference>
<dbReference type="GeneID" id="9798909"/>
<evidence type="ECO:0000259" key="2">
    <source>
        <dbReference type="Pfam" id="PF00651"/>
    </source>
</evidence>
<organism evidence="4">
    <name type="scientific">Caenorhabditis remanei</name>
    <name type="common">Caenorhabditis vulgaris</name>
    <dbReference type="NCBI Taxonomy" id="31234"/>
    <lineage>
        <taxon>Eukaryota</taxon>
        <taxon>Metazoa</taxon>
        <taxon>Ecdysozoa</taxon>
        <taxon>Nematoda</taxon>
        <taxon>Chromadorea</taxon>
        <taxon>Rhabditida</taxon>
        <taxon>Rhabditina</taxon>
        <taxon>Rhabditomorpha</taxon>
        <taxon>Rhabditoidea</taxon>
        <taxon>Rhabditidae</taxon>
        <taxon>Peloderinae</taxon>
        <taxon>Caenorhabditis</taxon>
    </lineage>
</organism>
<dbReference type="OrthoDB" id="5830055at2759"/>
<name>E3MRU3_CAERE</name>
<proteinExistence type="predicted"/>
<dbReference type="eggNOG" id="ENOG502TGB3">
    <property type="taxonomic scope" value="Eukaryota"/>
</dbReference>
<accession>E3MRU3</accession>
<keyword evidence="4" id="KW-1185">Reference proteome</keyword>
<dbReference type="HOGENOM" id="CLU_014638_0_0_1"/>
<evidence type="ECO:0000313" key="3">
    <source>
        <dbReference type="EMBL" id="EFP08077.1"/>
    </source>
</evidence>
<dbReference type="FunCoup" id="E3MRU3">
    <property type="interactions" value="1757"/>
</dbReference>
<gene>
    <name evidence="3" type="ORF">CRE_14808</name>
</gene>
<feature type="domain" description="BTB" evidence="2">
    <location>
        <begin position="492"/>
        <end position="582"/>
    </location>
</feature>
<dbReference type="Proteomes" id="UP000008281">
    <property type="component" value="Unassembled WGS sequence"/>
</dbReference>
<dbReference type="KEGG" id="crq:GCK72_025044"/>
<sequence>MEGIQIIWDNVNRRLPVVIRAADNAGNNAGHAAPNQAAPNQAAPNQAAPNQAALNRAAPNQAAPNANANPEVVAPQPAPLPPPTRTYVAPFPIVTNCEFNMANPEAQLDCGQWGGLTWDIVYKSFNTNGNYASGTSAVVFRGMGKKTYRVHFKYDLTQKSAKEMWMRDQNVMIDDEHPYFLCNNTIDSTTRRDDLPKTVAFNLSIEFIEPVEKFEYDYQKWPPGQYWFQYRNDYSVRCDSSALERIHPKYSGFLRNFGRLSKKEAFAFYEFLGVMTHNWYIGTPKYDEVMLNGYKLGFTGQWDSYDKPSSSLDFKARTILPGYQHITNEVPARQETFREGLAIGVCDMFDLKLNANHPMMRTQVEELKPMREHRGQVSFYIEDSVSGPLLMTGVLIQGRTRQHAKLKVTLFRKKESIDIITTYRIIDTHQKTIGVIISILDEEFTAALAAGELSVAIQLHLHGTKNTYIHNHVEEFDTTTPYRMPGPITGYLNCRDGERIAVCKEFLAIHCEQLQMMFYSTDFSDCGGDEINVDEDSDVVLDALDIIWHRSKSVQLKTLRRVLELGGYWLCRRIQIFIEMAIMHSSLVTPTVKVELAHTYDLQVIKYAIRHPELASTYKWEVSAEDKARIALPAANEIDGGIDGRPF</sequence>
<dbReference type="OMA" id="IKYVARH"/>